<gene>
    <name evidence="1" type="ORF">BACCOPRO_00932</name>
</gene>
<protein>
    <submittedName>
        <fullName evidence="1">Uncharacterized protein</fullName>
    </submittedName>
</protein>
<evidence type="ECO:0000313" key="2">
    <source>
        <dbReference type="Proteomes" id="UP000014073"/>
    </source>
</evidence>
<dbReference type="STRING" id="547042.BACCOPRO_00932"/>
<keyword evidence="2" id="KW-1185">Reference proteome</keyword>
<dbReference type="RefSeq" id="WP_008141217.1">
    <property type="nucleotide sequence ID" value="NZ_EQ973634.1"/>
</dbReference>
<organism evidence="1 2">
    <name type="scientific">Phocaeicola coprophilus DSM 18228 = JCM 13818</name>
    <dbReference type="NCBI Taxonomy" id="547042"/>
    <lineage>
        <taxon>Bacteria</taxon>
        <taxon>Pseudomonadati</taxon>
        <taxon>Bacteroidota</taxon>
        <taxon>Bacteroidia</taxon>
        <taxon>Bacteroidales</taxon>
        <taxon>Bacteroidaceae</taxon>
        <taxon>Phocaeicola</taxon>
    </lineage>
</organism>
<dbReference type="HOGENOM" id="CLU_1286623_0_0_10"/>
<dbReference type="OrthoDB" id="980363at2"/>
<dbReference type="Proteomes" id="UP000014073">
    <property type="component" value="Unassembled WGS sequence"/>
</dbReference>
<evidence type="ECO:0000313" key="1">
    <source>
        <dbReference type="EMBL" id="EEF75443.1"/>
    </source>
</evidence>
<dbReference type="GeneID" id="78405286"/>
<dbReference type="AlphaFoldDB" id="S0F597"/>
<dbReference type="EMBL" id="ACBW01000075">
    <property type="protein sequence ID" value="EEF75443.1"/>
    <property type="molecule type" value="Genomic_DNA"/>
</dbReference>
<comment type="caution">
    <text evidence="1">The sequence shown here is derived from an EMBL/GenBank/DDBJ whole genome shotgun (WGS) entry which is preliminary data.</text>
</comment>
<proteinExistence type="predicted"/>
<reference evidence="1 2" key="1">
    <citation type="submission" date="2008-12" db="EMBL/GenBank/DDBJ databases">
        <authorList>
            <person name="Fulton L."/>
            <person name="Clifton S."/>
            <person name="Fulton B."/>
            <person name="Xu J."/>
            <person name="Minx P."/>
            <person name="Pepin K.H."/>
            <person name="Johnson M."/>
            <person name="Bhonagiri V."/>
            <person name="Nash W.E."/>
            <person name="Mardis E.R."/>
            <person name="Wilson R.K."/>
        </authorList>
    </citation>
    <scope>NUCLEOTIDE SEQUENCE [LARGE SCALE GENOMIC DNA]</scope>
    <source>
        <strain evidence="1 2">DSM 18228</strain>
    </source>
</reference>
<name>S0F597_9BACT</name>
<dbReference type="eggNOG" id="ENOG503451Y">
    <property type="taxonomic scope" value="Bacteria"/>
</dbReference>
<accession>S0F597</accession>
<sequence length="214" mass="24816">MIKIFIESGVNAAQKKGSKRTTNEQNFVETLVAHYFPHAVLGTDYLVVGVNGKDQLPNTQPVFVENTLMGGTNLILFDADTRKNGGGFAIRKRELLQQKEALGIEFDLFLWPNNHADGDFESLLLHLINPRHKGLIDCYRRYEKGISRMNRRHKMYMTQGRKGCIYSYIAAMKKDRTAQTEFSHGIWFFDNPEYWNLTSEWVFPLVAFLRQHFH</sequence>